<dbReference type="InterPro" id="IPR001304">
    <property type="entry name" value="C-type_lectin-like"/>
</dbReference>
<accession>A0A8J1U3C5</accession>
<dbReference type="SUPFAM" id="SSF56436">
    <property type="entry name" value="C-type lectin-like"/>
    <property type="match status" value="1"/>
</dbReference>
<sequence>QAQMTGADLLSIGNADESEWVRDQAGMIWLDDPRWPGWWTGLNDLPNGNAGPWRWTDGTEYIESLITWSQQPNLFGGGQCTLIGQNGLYRSSNCNSKRSSICIQVSGGPSAGGLKGSPTGGQTAGIVIGVIVLIALLAVLALIVYKMRTGPRPPKATGGIANILYGKE</sequence>
<dbReference type="OrthoDB" id="6068744at2759"/>
<keyword evidence="2" id="KW-1185">Reference proteome</keyword>
<organism evidence="1 2">
    <name type="scientific">Owenia fusiformis</name>
    <name type="common">Polychaete worm</name>
    <dbReference type="NCBI Taxonomy" id="6347"/>
    <lineage>
        <taxon>Eukaryota</taxon>
        <taxon>Metazoa</taxon>
        <taxon>Spiralia</taxon>
        <taxon>Lophotrochozoa</taxon>
        <taxon>Annelida</taxon>
        <taxon>Polychaeta</taxon>
        <taxon>Sedentaria</taxon>
        <taxon>Canalipalpata</taxon>
        <taxon>Sabellida</taxon>
        <taxon>Oweniida</taxon>
        <taxon>Oweniidae</taxon>
        <taxon>Owenia</taxon>
    </lineage>
</organism>
<dbReference type="PANTHER" id="PTHR22803">
    <property type="entry name" value="MANNOSE, PHOSPHOLIPASE, LECTIN RECEPTOR RELATED"/>
    <property type="match status" value="1"/>
</dbReference>
<reference evidence="1" key="1">
    <citation type="submission" date="2022-03" db="EMBL/GenBank/DDBJ databases">
        <authorList>
            <person name="Martin C."/>
        </authorList>
    </citation>
    <scope>NUCLEOTIDE SEQUENCE</scope>
</reference>
<dbReference type="InterPro" id="IPR016186">
    <property type="entry name" value="C-type_lectin-like/link_sf"/>
</dbReference>
<name>A0A8J1U3C5_OWEFU</name>
<feature type="non-terminal residue" evidence="1">
    <location>
        <position position="1"/>
    </location>
</feature>
<comment type="caution">
    <text evidence="1">The sequence shown here is derived from an EMBL/GenBank/DDBJ whole genome shotgun (WGS) entry which is preliminary data.</text>
</comment>
<dbReference type="Proteomes" id="UP000749559">
    <property type="component" value="Unassembled WGS sequence"/>
</dbReference>
<proteinExistence type="predicted"/>
<dbReference type="Pfam" id="PF00059">
    <property type="entry name" value="Lectin_C"/>
    <property type="match status" value="1"/>
</dbReference>
<evidence type="ECO:0000313" key="1">
    <source>
        <dbReference type="EMBL" id="CAH1786091.1"/>
    </source>
</evidence>
<dbReference type="Gene3D" id="3.10.100.10">
    <property type="entry name" value="Mannose-Binding Protein A, subunit A"/>
    <property type="match status" value="1"/>
</dbReference>
<dbReference type="CDD" id="cd00037">
    <property type="entry name" value="CLECT"/>
    <property type="match status" value="1"/>
</dbReference>
<gene>
    <name evidence="1" type="ORF">OFUS_LOCUS12055</name>
</gene>
<dbReference type="InterPro" id="IPR050111">
    <property type="entry name" value="C-type_lectin/snaclec_domain"/>
</dbReference>
<protein>
    <submittedName>
        <fullName evidence="1">Uncharacterized protein</fullName>
    </submittedName>
</protein>
<dbReference type="InterPro" id="IPR016187">
    <property type="entry name" value="CTDL_fold"/>
</dbReference>
<evidence type="ECO:0000313" key="2">
    <source>
        <dbReference type="Proteomes" id="UP000749559"/>
    </source>
</evidence>
<dbReference type="PROSITE" id="PS50041">
    <property type="entry name" value="C_TYPE_LECTIN_2"/>
    <property type="match status" value="1"/>
</dbReference>
<dbReference type="EMBL" id="CAIIXF020000006">
    <property type="protein sequence ID" value="CAH1786091.1"/>
    <property type="molecule type" value="Genomic_DNA"/>
</dbReference>
<dbReference type="AlphaFoldDB" id="A0A8J1U3C5"/>